<evidence type="ECO:0000256" key="3">
    <source>
        <dbReference type="ARBA" id="ARBA00022729"/>
    </source>
</evidence>
<dbReference type="OrthoDB" id="9763054at2"/>
<dbReference type="Proteomes" id="UP000198553">
    <property type="component" value="Unassembled WGS sequence"/>
</dbReference>
<dbReference type="STRING" id="930146.SAMN05192533_11265"/>
<dbReference type="PANTHER" id="PTHR43649:SF34">
    <property type="entry name" value="ABC TRANSPORTER PERIPLASMIC-BINDING PROTEIN YCJN-RELATED"/>
    <property type="match status" value="1"/>
</dbReference>
<comment type="similarity">
    <text evidence="1">Belongs to the bacterial solute-binding protein 1 family.</text>
</comment>
<dbReference type="Gene3D" id="3.40.190.10">
    <property type="entry name" value="Periplasmic binding protein-like II"/>
    <property type="match status" value="2"/>
</dbReference>
<reference evidence="6" key="1">
    <citation type="submission" date="2016-10" db="EMBL/GenBank/DDBJ databases">
        <authorList>
            <person name="Varghese N."/>
            <person name="Submissions S."/>
        </authorList>
    </citation>
    <scope>NUCLEOTIDE SEQUENCE [LARGE SCALE GENOMIC DNA]</scope>
    <source>
        <strain evidence="6">B48,IBRC-M 10115,DSM 25386,CECT 8001</strain>
    </source>
</reference>
<dbReference type="EMBL" id="FOBW01000012">
    <property type="protein sequence ID" value="SEN38236.1"/>
    <property type="molecule type" value="Genomic_DNA"/>
</dbReference>
<dbReference type="InterPro" id="IPR050490">
    <property type="entry name" value="Bact_solute-bd_prot1"/>
</dbReference>
<evidence type="ECO:0000313" key="5">
    <source>
        <dbReference type="EMBL" id="SEN38236.1"/>
    </source>
</evidence>
<evidence type="ECO:0000256" key="1">
    <source>
        <dbReference type="ARBA" id="ARBA00008520"/>
    </source>
</evidence>
<dbReference type="InterPro" id="IPR006059">
    <property type="entry name" value="SBP"/>
</dbReference>
<organism evidence="5 6">
    <name type="scientific">Mesobacillus persicus</name>
    <dbReference type="NCBI Taxonomy" id="930146"/>
    <lineage>
        <taxon>Bacteria</taxon>
        <taxon>Bacillati</taxon>
        <taxon>Bacillota</taxon>
        <taxon>Bacilli</taxon>
        <taxon>Bacillales</taxon>
        <taxon>Bacillaceae</taxon>
        <taxon>Mesobacillus</taxon>
    </lineage>
</organism>
<keyword evidence="2" id="KW-0813">Transport</keyword>
<dbReference type="AlphaFoldDB" id="A0A1H8G2L2"/>
<keyword evidence="6" id="KW-1185">Reference proteome</keyword>
<dbReference type="InterPro" id="IPR006061">
    <property type="entry name" value="SBP_1_CS"/>
</dbReference>
<dbReference type="PROSITE" id="PS01037">
    <property type="entry name" value="SBP_BACTERIAL_1"/>
    <property type="match status" value="1"/>
</dbReference>
<feature type="chain" id="PRO_5039192253" evidence="4">
    <location>
        <begin position="23"/>
        <end position="433"/>
    </location>
</feature>
<gene>
    <name evidence="5" type="ORF">SAMN05192533_11265</name>
</gene>
<protein>
    <submittedName>
        <fullName evidence="5">Raffinose/stachyose/melibiose transport system substrate-binding protein</fullName>
    </submittedName>
</protein>
<keyword evidence="3 4" id="KW-0732">Signal</keyword>
<dbReference type="GO" id="GO:0055085">
    <property type="term" value="P:transmembrane transport"/>
    <property type="evidence" value="ECO:0007669"/>
    <property type="project" value="InterPro"/>
</dbReference>
<dbReference type="PANTHER" id="PTHR43649">
    <property type="entry name" value="ARABINOSE-BINDING PROTEIN-RELATED"/>
    <property type="match status" value="1"/>
</dbReference>
<dbReference type="SUPFAM" id="SSF53850">
    <property type="entry name" value="Periplasmic binding protein-like II"/>
    <property type="match status" value="1"/>
</dbReference>
<sequence length="433" mass="47748">MKGKKFYVKAISALALSGILLAGCGSSDEGSSNDTASGDKVTIDIFQNKVEFKTQFEELVAQYEEENPDVKINVKTVGGGTDYAPVLKSTFSSGEEINIFNVTGPQDVIDYKEYLTDLSGTKAAEAALDGTLATVLDGEQILGLPVNQEGYGLVYNKAIFEKAGIDPSTIQTHEDLENVVKTLDSKKDELGIEAVFALPGKEAWVLGDHLANAFLADEFNHSVVESFNADTVKFEKGDEMQRFLDLMNKYSVQPVLSLDYSQQVEEYFSLERVAMIQQGNWVFPSVEQMDEEVAQNIGILPIPVEGYEGSIPVGVSSYWAVNSSADEAEVQASKDFLDWMYTSDTGKEAVLTSFKFIPAYEGYDTDKISDPLSQDVYRYASEGKTIGWIFAGYPSNPWGTGVAGPNMQQYIDGKMTWDEVEADSIKQWEEKRK</sequence>
<proteinExistence type="inferred from homology"/>
<evidence type="ECO:0000313" key="6">
    <source>
        <dbReference type="Proteomes" id="UP000198553"/>
    </source>
</evidence>
<accession>A0A1H8G2L2</accession>
<feature type="signal peptide" evidence="4">
    <location>
        <begin position="1"/>
        <end position="22"/>
    </location>
</feature>
<name>A0A1H8G2L2_9BACI</name>
<dbReference type="PROSITE" id="PS51257">
    <property type="entry name" value="PROKAR_LIPOPROTEIN"/>
    <property type="match status" value="1"/>
</dbReference>
<evidence type="ECO:0000256" key="2">
    <source>
        <dbReference type="ARBA" id="ARBA00022448"/>
    </source>
</evidence>
<dbReference type="Pfam" id="PF01547">
    <property type="entry name" value="SBP_bac_1"/>
    <property type="match status" value="1"/>
</dbReference>
<dbReference type="RefSeq" id="WP_090748069.1">
    <property type="nucleotide sequence ID" value="NZ_FOBW01000012.1"/>
</dbReference>
<evidence type="ECO:0000256" key="4">
    <source>
        <dbReference type="SAM" id="SignalP"/>
    </source>
</evidence>